<protein>
    <submittedName>
        <fullName evidence="4">Acetyl-CoA synthetase-like protein</fullName>
    </submittedName>
</protein>
<dbReference type="InterPro" id="IPR020845">
    <property type="entry name" value="AMP-binding_CS"/>
</dbReference>
<dbReference type="InterPro" id="IPR042099">
    <property type="entry name" value="ANL_N_sf"/>
</dbReference>
<evidence type="ECO:0000256" key="1">
    <source>
        <dbReference type="ARBA" id="ARBA00022741"/>
    </source>
</evidence>
<keyword evidence="5" id="KW-1185">Reference proteome</keyword>
<name>A0A137PIA9_CONC2</name>
<gene>
    <name evidence="4" type="ORF">CONCODRAFT_14644</name>
</gene>
<dbReference type="OrthoDB" id="1700726at2759"/>
<dbReference type="STRING" id="796925.A0A137PIA9"/>
<dbReference type="GO" id="GO:0005783">
    <property type="term" value="C:endoplasmic reticulum"/>
    <property type="evidence" value="ECO:0007669"/>
    <property type="project" value="TreeGrafter"/>
</dbReference>
<sequence>MDQLEFERLTHGKFRLNLDCQMRAVEGTKKDGETAIYRSDNYQDGVFVPHPDAHKTSFRLLEEKFTKYANLPCLGTRSKNPRTGRWGNFEFLSYYEVEKKVNAIRSGLMYLMEEHVNREIGEEALNDLEVLKTVGLFGPNRMEWILADLACLGMNVTTVGLFDTYGQDILEYVLNHSEVRMIVASGNMIYRLLRTKQEIPKLKVIVSMDPLPKEDPPGSPAHILRNWADSKGIHIYDFNEVDRLGYLNPEEPYIQDPEHVVTLCYTSGTTGSPKGAMITNKNFMTASGFIENIAKYELKGPMIYLNYLPLSHVLERVGTYCAISTGGQVGIWRGEPKYLLEDIKLLAPTYFVSVPRVFNRIYNGILAKVNGGTSFRKYIFNRALNDKMKNYKEGKGVDHPFWDTLIFNRAKSQLGGRIQRMFTGSAPIKGEIIDFLSVVFGVEFFEGYGATETSAVCSITRPGDLNRDHVGPITPYMEFKLRDVPEMGYYTDSDQPRGEIMVRGTNIVKGYYKDEEKWKNSLDEDGFYATGDIGTITKTNTIKIIDRKAHIFKLSQGEFVSPERVEGFYLTHHAVQMVWAYGDANRNNLVGVAVPDPDTFIPWARSIGGDKEATYEELCADEDIQAKLVEDLIEHGNNQKDLAGFERIKGFIIEPQVFNEDNGLATGTMKLKRPALKAHYKDQIDELYEKLSNN</sequence>
<evidence type="ECO:0000313" key="4">
    <source>
        <dbReference type="EMBL" id="KXN74681.1"/>
    </source>
</evidence>
<dbReference type="GO" id="GO:0005524">
    <property type="term" value="F:ATP binding"/>
    <property type="evidence" value="ECO:0007669"/>
    <property type="project" value="UniProtKB-KW"/>
</dbReference>
<dbReference type="InterPro" id="IPR000873">
    <property type="entry name" value="AMP-dep_synth/lig_dom"/>
</dbReference>
<keyword evidence="1" id="KW-0547">Nucleotide-binding</keyword>
<keyword evidence="2" id="KW-0067">ATP-binding</keyword>
<evidence type="ECO:0000259" key="3">
    <source>
        <dbReference type="Pfam" id="PF00501"/>
    </source>
</evidence>
<organism evidence="4 5">
    <name type="scientific">Conidiobolus coronatus (strain ATCC 28846 / CBS 209.66 / NRRL 28638)</name>
    <name type="common">Delacroixia coronata</name>
    <dbReference type="NCBI Taxonomy" id="796925"/>
    <lineage>
        <taxon>Eukaryota</taxon>
        <taxon>Fungi</taxon>
        <taxon>Fungi incertae sedis</taxon>
        <taxon>Zoopagomycota</taxon>
        <taxon>Entomophthoromycotina</taxon>
        <taxon>Entomophthoromycetes</taxon>
        <taxon>Entomophthorales</taxon>
        <taxon>Ancylistaceae</taxon>
        <taxon>Conidiobolus</taxon>
    </lineage>
</organism>
<dbReference type="PANTHER" id="PTHR43272:SF33">
    <property type="entry name" value="AMP-BINDING DOMAIN-CONTAINING PROTEIN-RELATED"/>
    <property type="match status" value="1"/>
</dbReference>
<evidence type="ECO:0000313" key="5">
    <source>
        <dbReference type="Proteomes" id="UP000070444"/>
    </source>
</evidence>
<dbReference type="PANTHER" id="PTHR43272">
    <property type="entry name" value="LONG-CHAIN-FATTY-ACID--COA LIGASE"/>
    <property type="match status" value="1"/>
</dbReference>
<accession>A0A137PIA9</accession>
<dbReference type="PROSITE" id="PS00455">
    <property type="entry name" value="AMP_BINDING"/>
    <property type="match status" value="1"/>
</dbReference>
<dbReference type="GO" id="GO:0016020">
    <property type="term" value="C:membrane"/>
    <property type="evidence" value="ECO:0007669"/>
    <property type="project" value="TreeGrafter"/>
</dbReference>
<dbReference type="Gene3D" id="3.40.50.12780">
    <property type="entry name" value="N-terminal domain of ligase-like"/>
    <property type="match status" value="1"/>
</dbReference>
<dbReference type="OMA" id="YLEPISF"/>
<dbReference type="Proteomes" id="UP000070444">
    <property type="component" value="Unassembled WGS sequence"/>
</dbReference>
<proteinExistence type="predicted"/>
<dbReference type="SUPFAM" id="SSF56801">
    <property type="entry name" value="Acetyl-CoA synthetase-like"/>
    <property type="match status" value="1"/>
</dbReference>
<dbReference type="Pfam" id="PF00501">
    <property type="entry name" value="AMP-binding"/>
    <property type="match status" value="1"/>
</dbReference>
<evidence type="ECO:0000256" key="2">
    <source>
        <dbReference type="ARBA" id="ARBA00022840"/>
    </source>
</evidence>
<reference evidence="4 5" key="1">
    <citation type="journal article" date="2015" name="Genome Biol. Evol.">
        <title>Phylogenomic analyses indicate that early fungi evolved digesting cell walls of algal ancestors of land plants.</title>
        <authorList>
            <person name="Chang Y."/>
            <person name="Wang S."/>
            <person name="Sekimoto S."/>
            <person name="Aerts A.L."/>
            <person name="Choi C."/>
            <person name="Clum A."/>
            <person name="LaButti K.M."/>
            <person name="Lindquist E.A."/>
            <person name="Yee Ngan C."/>
            <person name="Ohm R.A."/>
            <person name="Salamov A.A."/>
            <person name="Grigoriev I.V."/>
            <person name="Spatafora J.W."/>
            <person name="Berbee M.L."/>
        </authorList>
    </citation>
    <scope>NUCLEOTIDE SEQUENCE [LARGE SCALE GENOMIC DNA]</scope>
    <source>
        <strain evidence="4 5">NRRL 28638</strain>
    </source>
</reference>
<feature type="domain" description="AMP-dependent synthetase/ligase" evidence="3">
    <location>
        <begin position="132"/>
        <end position="512"/>
    </location>
</feature>
<dbReference type="GO" id="GO:0004467">
    <property type="term" value="F:long-chain fatty acid-CoA ligase activity"/>
    <property type="evidence" value="ECO:0007669"/>
    <property type="project" value="TreeGrafter"/>
</dbReference>
<dbReference type="AlphaFoldDB" id="A0A137PIA9"/>
<dbReference type="EMBL" id="KQ964421">
    <property type="protein sequence ID" value="KXN74681.1"/>
    <property type="molecule type" value="Genomic_DNA"/>
</dbReference>